<dbReference type="GO" id="GO:0016020">
    <property type="term" value="C:membrane"/>
    <property type="evidence" value="ECO:0007669"/>
    <property type="project" value="TreeGrafter"/>
</dbReference>
<dbReference type="PANTHER" id="PTHR22776:SF4">
    <property type="entry name" value="PROTEOLIPID PROTEIN 2"/>
    <property type="match status" value="1"/>
</dbReference>
<feature type="compositionally biased region" description="Low complexity" evidence="1">
    <location>
        <begin position="115"/>
        <end position="125"/>
    </location>
</feature>
<sequence length="262" mass="28319">ASHRPGRRASSGGKRSCPRPSGRPAGSAHSAFPGSHLGRERAFPLPWARRASPPVLSPLHIGRQERRPRPHRSLPPSRPEVVIHAGAGQGWGGQQPHLLPTGRRGTQVVGDRPRGSSCGAASSASQAGKLREGACEAAPASLPVAPGWRTRSAARPRTVRPPAARSPEPARDFTLVETVLCLVIFICYSASRVAGYLSVPVVEMVLAAVFFAIFMFNVHHQLQFINWPWTDFFRALLFLSSSSSPHSSPSSETRMLRAQWEG</sequence>
<accession>A0A7N4P3H6</accession>
<proteinExistence type="predicted"/>
<organism evidence="3 4">
    <name type="scientific">Sarcophilus harrisii</name>
    <name type="common">Tasmanian devil</name>
    <name type="synonym">Sarcophilus laniarius</name>
    <dbReference type="NCBI Taxonomy" id="9305"/>
    <lineage>
        <taxon>Eukaryota</taxon>
        <taxon>Metazoa</taxon>
        <taxon>Chordata</taxon>
        <taxon>Craniata</taxon>
        <taxon>Vertebrata</taxon>
        <taxon>Euteleostomi</taxon>
        <taxon>Mammalia</taxon>
        <taxon>Metatheria</taxon>
        <taxon>Dasyuromorphia</taxon>
        <taxon>Dasyuridae</taxon>
        <taxon>Sarcophilus</taxon>
    </lineage>
</organism>
<feature type="region of interest" description="Disordered" evidence="1">
    <location>
        <begin position="1"/>
        <end position="125"/>
    </location>
</feature>
<reference evidence="3" key="3">
    <citation type="submission" date="2025-09" db="UniProtKB">
        <authorList>
            <consortium name="Ensembl"/>
        </authorList>
    </citation>
    <scope>IDENTIFICATION</scope>
</reference>
<dbReference type="Ensembl" id="ENSSHAT00000036705.1">
    <property type="protein sequence ID" value="ENSSHAP00000032616.1"/>
    <property type="gene ID" value="ENSSHAG00000027473.1"/>
</dbReference>
<keyword evidence="2" id="KW-0472">Membrane</keyword>
<evidence type="ECO:0000256" key="2">
    <source>
        <dbReference type="SAM" id="Phobius"/>
    </source>
</evidence>
<feature type="region of interest" description="Disordered" evidence="1">
    <location>
        <begin position="242"/>
        <end position="262"/>
    </location>
</feature>
<feature type="transmembrane region" description="Helical" evidence="2">
    <location>
        <begin position="197"/>
        <end position="218"/>
    </location>
</feature>
<keyword evidence="2" id="KW-1133">Transmembrane helix</keyword>
<evidence type="ECO:0008006" key="5">
    <source>
        <dbReference type="Google" id="ProtNLM"/>
    </source>
</evidence>
<dbReference type="GeneTree" id="ENSGT00940000158528"/>
<keyword evidence="2" id="KW-0812">Transmembrane</keyword>
<reference evidence="3 4" key="1">
    <citation type="journal article" date="2011" name="Proc. Natl. Acad. Sci. U.S.A.">
        <title>Genetic diversity and population structure of the endangered marsupial Sarcophilus harrisii (Tasmanian devil).</title>
        <authorList>
            <person name="Miller W."/>
            <person name="Hayes V.M."/>
            <person name="Ratan A."/>
            <person name="Petersen D.C."/>
            <person name="Wittekindt N.E."/>
            <person name="Miller J."/>
            <person name="Walenz B."/>
            <person name="Knight J."/>
            <person name="Qi J."/>
            <person name="Zhao F."/>
            <person name="Wang Q."/>
            <person name="Bedoya-Reina O.C."/>
            <person name="Katiyar N."/>
            <person name="Tomsho L.P."/>
            <person name="Kasson L.M."/>
            <person name="Hardie R.A."/>
            <person name="Woodbridge P."/>
            <person name="Tindall E.A."/>
            <person name="Bertelsen M.F."/>
            <person name="Dixon D."/>
            <person name="Pyecroft S."/>
            <person name="Helgen K.M."/>
            <person name="Lesk A.M."/>
            <person name="Pringle T.H."/>
            <person name="Patterson N."/>
            <person name="Zhang Y."/>
            <person name="Kreiss A."/>
            <person name="Woods G.M."/>
            <person name="Jones M.E."/>
            <person name="Schuster S.C."/>
        </authorList>
    </citation>
    <scope>NUCLEOTIDE SEQUENCE [LARGE SCALE GENOMIC DNA]</scope>
</reference>
<feature type="compositionally biased region" description="Low complexity" evidence="1">
    <location>
        <begin position="242"/>
        <end position="251"/>
    </location>
</feature>
<name>A0A7N4P3H6_SARHA</name>
<dbReference type="InParanoid" id="A0A7N4P3H6"/>
<dbReference type="Proteomes" id="UP000007648">
    <property type="component" value="Unassembled WGS sequence"/>
</dbReference>
<evidence type="ECO:0000256" key="1">
    <source>
        <dbReference type="SAM" id="MobiDB-lite"/>
    </source>
</evidence>
<dbReference type="PANTHER" id="PTHR22776">
    <property type="entry name" value="MARVEL-CONTAINING POTENTIAL LIPID RAFT-ASSOCIATED PROTEIN"/>
    <property type="match status" value="1"/>
</dbReference>
<feature type="region of interest" description="Disordered" evidence="1">
    <location>
        <begin position="146"/>
        <end position="168"/>
    </location>
</feature>
<gene>
    <name evidence="3" type="primary">PLP2</name>
</gene>
<evidence type="ECO:0000313" key="3">
    <source>
        <dbReference type="Ensembl" id="ENSSHAP00000032616.1"/>
    </source>
</evidence>
<dbReference type="InterPro" id="IPR050578">
    <property type="entry name" value="MARVEL-CKLF_proteins"/>
</dbReference>
<keyword evidence="4" id="KW-1185">Reference proteome</keyword>
<dbReference type="AlphaFoldDB" id="A0A7N4P3H6"/>
<protein>
    <recommendedName>
        <fullName evidence="5">MARVEL domain-containing protein</fullName>
    </recommendedName>
</protein>
<reference evidence="3" key="2">
    <citation type="submission" date="2025-08" db="UniProtKB">
        <authorList>
            <consortium name="Ensembl"/>
        </authorList>
    </citation>
    <scope>IDENTIFICATION</scope>
</reference>
<evidence type="ECO:0000313" key="4">
    <source>
        <dbReference type="Proteomes" id="UP000007648"/>
    </source>
</evidence>